<dbReference type="GO" id="GO:0006696">
    <property type="term" value="P:ergosterol biosynthetic process"/>
    <property type="evidence" value="ECO:0007669"/>
    <property type="project" value="TreeGrafter"/>
</dbReference>
<organism evidence="8 9">
    <name type="scientific">Corynespora cassiicola Philippines</name>
    <dbReference type="NCBI Taxonomy" id="1448308"/>
    <lineage>
        <taxon>Eukaryota</taxon>
        <taxon>Fungi</taxon>
        <taxon>Dikarya</taxon>
        <taxon>Ascomycota</taxon>
        <taxon>Pezizomycotina</taxon>
        <taxon>Dothideomycetes</taxon>
        <taxon>Pleosporomycetidae</taxon>
        <taxon>Pleosporales</taxon>
        <taxon>Corynesporascaceae</taxon>
        <taxon>Corynespora</taxon>
    </lineage>
</organism>
<sequence length="456" mass="50141">MARPAQHVGIKALEIYFPNQCVDQSDLELFQGVAPGKFTVGLGQTRMSFCDDREDIYSLALTTVSSLLRKYDLNPASIGRVEVGSESPLDKSKSCKSVLMQLFEPSGNSNIVGCDTFNACYGGTNALFNAVNWIESSSWDGRDAIVVAGDIALYNQPAARPTGGAGCVAMLIGPDAPLAIDPGLSGSFFKHTYDFYKADFKSEYPLVDGQYSIQCYTEAVDACYKHYNHRKVASTQIPATPPSPDEQSTALDFFDYMAFHAPTCKLVEKSYARLLYNDFVADPTNSRFSSVSAELRGLSFSESLKNKAVEKTFVALAKEKFLERVNPAITVPTLCGNMYTASVYGALIGLLDGVGNEKLQGKRIGVFSYGSGLASSLFSLTVRGNISNMLRNIDLQTRLSKRHVLSPEDFDKACRIREGAYQKNNYTPVADTTKLLPGTYYLSYVDDMFRRTYQVK</sequence>
<dbReference type="NCBIfam" id="TIGR01833">
    <property type="entry name" value="HMG-CoA-S_euk"/>
    <property type="match status" value="1"/>
</dbReference>
<dbReference type="Pfam" id="PF08540">
    <property type="entry name" value="HMG_CoA_synt_C"/>
    <property type="match status" value="1"/>
</dbReference>
<keyword evidence="2 5" id="KW-0808">Transferase</keyword>
<feature type="domain" description="Hydroxymethylglutaryl-coenzyme A synthase C-terminal" evidence="7">
    <location>
        <begin position="179"/>
        <end position="456"/>
    </location>
</feature>
<dbReference type="InterPro" id="IPR016039">
    <property type="entry name" value="Thiolase-like"/>
</dbReference>
<dbReference type="Proteomes" id="UP000240883">
    <property type="component" value="Unassembled WGS sequence"/>
</dbReference>
<feature type="domain" description="Hydroxymethylglutaryl-coenzyme A synthase N-terminal" evidence="6">
    <location>
        <begin position="6"/>
        <end position="177"/>
    </location>
</feature>
<dbReference type="InterPro" id="IPR013528">
    <property type="entry name" value="HMG_CoA_synth_N"/>
</dbReference>
<comment type="function">
    <text evidence="5">Catalyzes the condensation of acetyl-CoA with acetoacetyl-CoA to form HMG-CoA.</text>
</comment>
<dbReference type="PANTHER" id="PTHR43323:SF2">
    <property type="entry name" value="HYDROXYMETHYLGLUTARYL-COA SYNTHASE"/>
    <property type="match status" value="1"/>
</dbReference>
<feature type="binding site" evidence="4">
    <location>
        <position position="212"/>
    </location>
    <ligand>
        <name>CoA</name>
        <dbReference type="ChEBI" id="CHEBI:57287"/>
    </ligand>
</feature>
<feature type="binding site" evidence="4">
    <location>
        <position position="265"/>
    </location>
    <ligand>
        <name>CoA</name>
        <dbReference type="ChEBI" id="CHEBI:57287"/>
    </ligand>
</feature>
<dbReference type="PANTHER" id="PTHR43323">
    <property type="entry name" value="3-HYDROXY-3-METHYLGLUTARYL COENZYME A SYNTHASE"/>
    <property type="match status" value="1"/>
</dbReference>
<comment type="catalytic activity">
    <reaction evidence="5">
        <text>acetoacetyl-CoA + acetyl-CoA + H2O = (3S)-3-hydroxy-3-methylglutaryl-CoA + CoA + H(+)</text>
        <dbReference type="Rhea" id="RHEA:10188"/>
        <dbReference type="ChEBI" id="CHEBI:15377"/>
        <dbReference type="ChEBI" id="CHEBI:15378"/>
        <dbReference type="ChEBI" id="CHEBI:43074"/>
        <dbReference type="ChEBI" id="CHEBI:57286"/>
        <dbReference type="ChEBI" id="CHEBI:57287"/>
        <dbReference type="ChEBI" id="CHEBI:57288"/>
        <dbReference type="EC" id="2.3.3.10"/>
    </reaction>
</comment>
<dbReference type="STRING" id="1448308.A0A2T2PD72"/>
<reference evidence="8 9" key="1">
    <citation type="journal article" date="2018" name="Front. Microbiol.">
        <title>Genome-Wide Analysis of Corynespora cassiicola Leaf Fall Disease Putative Effectors.</title>
        <authorList>
            <person name="Lopez D."/>
            <person name="Ribeiro S."/>
            <person name="Label P."/>
            <person name="Fumanal B."/>
            <person name="Venisse J.S."/>
            <person name="Kohler A."/>
            <person name="de Oliveira R.R."/>
            <person name="Labutti K."/>
            <person name="Lipzen A."/>
            <person name="Lail K."/>
            <person name="Bauer D."/>
            <person name="Ohm R.A."/>
            <person name="Barry K.W."/>
            <person name="Spatafora J."/>
            <person name="Grigoriev I.V."/>
            <person name="Martin F.M."/>
            <person name="Pujade-Renaud V."/>
        </authorList>
    </citation>
    <scope>NUCLEOTIDE SEQUENCE [LARGE SCALE GENOMIC DNA]</scope>
    <source>
        <strain evidence="8 9">Philippines</strain>
    </source>
</reference>
<feature type="active site" description="Proton donor/acceptor" evidence="3">
    <location>
        <position position="86"/>
    </location>
</feature>
<evidence type="ECO:0000313" key="9">
    <source>
        <dbReference type="Proteomes" id="UP000240883"/>
    </source>
</evidence>
<dbReference type="Gene3D" id="3.40.47.10">
    <property type="match status" value="1"/>
</dbReference>
<protein>
    <recommendedName>
        <fullName evidence="5">Hydroxymethylglutaryl-CoA synthase</fullName>
        <shortName evidence="5">HMG-CoA synthase</shortName>
        <ecNumber evidence="5">2.3.3.10</ecNumber>
    </recommendedName>
    <alternativeName>
        <fullName evidence="5">3-hydroxy-3-methylglutaryl coenzyme A synthase</fullName>
    </alternativeName>
</protein>
<keyword evidence="9" id="KW-1185">Reference proteome</keyword>
<proteinExistence type="inferred from homology"/>
<accession>A0A2T2PD72</accession>
<feature type="binding site" evidence="4">
    <location>
        <position position="269"/>
    </location>
    <ligand>
        <name>CoA</name>
        <dbReference type="ChEBI" id="CHEBI:57287"/>
    </ligand>
</feature>
<dbReference type="Pfam" id="PF01154">
    <property type="entry name" value="HMG_CoA_synt_N"/>
    <property type="match status" value="1"/>
</dbReference>
<feature type="active site" description="Proton donor/acceptor" evidence="3">
    <location>
        <position position="260"/>
    </location>
</feature>
<dbReference type="OrthoDB" id="1269963at2759"/>
<gene>
    <name evidence="8" type="ORF">BS50DRAFT_616184</name>
</gene>
<feature type="active site" description="Acyl-thioester intermediate" evidence="3">
    <location>
        <position position="120"/>
    </location>
</feature>
<dbReference type="GO" id="GO:0004421">
    <property type="term" value="F:hydroxymethylglutaryl-CoA synthase activity"/>
    <property type="evidence" value="ECO:0007669"/>
    <property type="project" value="UniProtKB-EC"/>
</dbReference>
<evidence type="ECO:0000256" key="3">
    <source>
        <dbReference type="PIRSR" id="PIRSR610122-1"/>
    </source>
</evidence>
<dbReference type="GO" id="GO:0010142">
    <property type="term" value="P:farnesyl diphosphate biosynthetic process, mevalonate pathway"/>
    <property type="evidence" value="ECO:0007669"/>
    <property type="project" value="InterPro"/>
</dbReference>
<evidence type="ECO:0000259" key="6">
    <source>
        <dbReference type="Pfam" id="PF01154"/>
    </source>
</evidence>
<dbReference type="CDD" id="cd00827">
    <property type="entry name" value="init_cond_enzymes"/>
    <property type="match status" value="1"/>
</dbReference>
<evidence type="ECO:0000313" key="8">
    <source>
        <dbReference type="EMBL" id="PSN75585.1"/>
    </source>
</evidence>
<evidence type="ECO:0000256" key="2">
    <source>
        <dbReference type="ARBA" id="ARBA00022679"/>
    </source>
</evidence>
<dbReference type="AlphaFoldDB" id="A0A2T2PD72"/>
<evidence type="ECO:0000256" key="1">
    <source>
        <dbReference type="ARBA" id="ARBA00007061"/>
    </source>
</evidence>
<comment type="similarity">
    <text evidence="1 5">Belongs to the thiolase-like superfamily. HMG-CoA synthase family.</text>
</comment>
<dbReference type="SUPFAM" id="SSF53901">
    <property type="entry name" value="Thiolase-like"/>
    <property type="match status" value="2"/>
</dbReference>
<evidence type="ECO:0000256" key="5">
    <source>
        <dbReference type="RuleBase" id="RU364071"/>
    </source>
</evidence>
<name>A0A2T2PD72_CORCC</name>
<dbReference type="InterPro" id="IPR010122">
    <property type="entry name" value="HMG_CoA_synthase_euk"/>
</dbReference>
<dbReference type="EC" id="2.3.3.10" evidence="5"/>
<dbReference type="FunFam" id="3.40.47.10:FF:000008">
    <property type="entry name" value="3-hydroxy-3-methylglutaryl coenzyme A synthase"/>
    <property type="match status" value="1"/>
</dbReference>
<dbReference type="InterPro" id="IPR013746">
    <property type="entry name" value="HMG_CoA_synt_C_dom"/>
</dbReference>
<evidence type="ECO:0000259" key="7">
    <source>
        <dbReference type="Pfam" id="PF08540"/>
    </source>
</evidence>
<dbReference type="EMBL" id="KZ678128">
    <property type="protein sequence ID" value="PSN75585.1"/>
    <property type="molecule type" value="Genomic_DNA"/>
</dbReference>
<dbReference type="GO" id="GO:0006084">
    <property type="term" value="P:acetyl-CoA metabolic process"/>
    <property type="evidence" value="ECO:0007669"/>
    <property type="project" value="InterPro"/>
</dbReference>
<evidence type="ECO:0000256" key="4">
    <source>
        <dbReference type="PIRSR" id="PIRSR610122-2"/>
    </source>
</evidence>